<dbReference type="RefSeq" id="WP_145054655.1">
    <property type="nucleotide sequence ID" value="NZ_CP036433.1"/>
</dbReference>
<dbReference type="GO" id="GO:0005298">
    <property type="term" value="F:proline:sodium symporter activity"/>
    <property type="evidence" value="ECO:0007669"/>
    <property type="project" value="UniProtKB-UniRule"/>
</dbReference>
<sequence>MQFDPVIVSFTLYTFGIIALGLYSARFSKQTDSDFFLADRGLGAWVSALSSSASAESGWVTLGLVGVAYQTGLGAMWVVLGTFVAFLFNWFVLAWRLRDTAAKQGALTIPDVLSIPYHGLAGQLIRCVGVMIIVSMLVLYVAAQLNAAGTTFNGIFDWKYNNGVLLGFAIVVVYTVTGGFRAVAWTDVVQGGFMILTIVALPILLIVKIGGPVAFWEGLANDPAGAVLTDPYAGKSGLALLGFLTLWLGIPLGNAGQPHVMVRLMAVRDRAAVLRGGVIASVWVLMLFSGAVFLGMAARVYFKGGLDNPEQTLMVIARDTQLVPGFLGGMIVAAVLAAICSTADSQLLVAASSVSHDLIVRIFGLDLSRKARMILDRSAVIGIGLLALSIAIGNQQSVFDFVLDYGWAGLGAGFGPALILTLLWRRTTGWGVLSGMIVGVVTAIVWRWQLPEWHAQVYNLAPAFAFSMLTILVVSLLTKPEEPAADRKPEKSKA</sequence>
<dbReference type="InterPro" id="IPR038377">
    <property type="entry name" value="Na/Glc_symporter_sf"/>
</dbReference>
<keyword evidence="14" id="KW-0029">Amino-acid transport</keyword>
<dbReference type="EMBL" id="CP036433">
    <property type="protein sequence ID" value="QDU95978.1"/>
    <property type="molecule type" value="Genomic_DNA"/>
</dbReference>
<dbReference type="GO" id="GO:0031402">
    <property type="term" value="F:sodium ion binding"/>
    <property type="evidence" value="ECO:0007669"/>
    <property type="project" value="UniProtKB-UniRule"/>
</dbReference>
<dbReference type="PANTHER" id="PTHR48086">
    <property type="entry name" value="SODIUM/PROLINE SYMPORTER-RELATED"/>
    <property type="match status" value="1"/>
</dbReference>
<feature type="transmembrane region" description="Helical" evidence="14">
    <location>
        <begin position="460"/>
        <end position="478"/>
    </location>
</feature>
<dbReference type="InterPro" id="IPR011851">
    <property type="entry name" value="Na/Pro_symporter"/>
</dbReference>
<evidence type="ECO:0000313" key="16">
    <source>
        <dbReference type="Proteomes" id="UP000317648"/>
    </source>
</evidence>
<accession>A0A518DVW8</accession>
<dbReference type="InterPro" id="IPR001734">
    <property type="entry name" value="Na/solute_symporter"/>
</dbReference>
<dbReference type="Pfam" id="PF00474">
    <property type="entry name" value="SSF"/>
    <property type="match status" value="1"/>
</dbReference>
<keyword evidence="6 14" id="KW-0769">Symport</keyword>
<comment type="function">
    <text evidence="14">Catalyzes the sodium-dependent uptake of extracellular L-proline.</text>
</comment>
<dbReference type="Gene3D" id="1.20.1730.10">
    <property type="entry name" value="Sodium/glucose cotransporter"/>
    <property type="match status" value="1"/>
</dbReference>
<keyword evidence="16" id="KW-1185">Reference proteome</keyword>
<evidence type="ECO:0000256" key="9">
    <source>
        <dbReference type="ARBA" id="ARBA00023065"/>
    </source>
</evidence>
<evidence type="ECO:0000256" key="13">
    <source>
        <dbReference type="RuleBase" id="RU362091"/>
    </source>
</evidence>
<keyword evidence="9 14" id="KW-0406">Ion transport</keyword>
<feature type="transmembrane region" description="Helical" evidence="14">
    <location>
        <begin position="430"/>
        <end position="448"/>
    </location>
</feature>
<evidence type="ECO:0000256" key="11">
    <source>
        <dbReference type="ARBA" id="ARBA00023201"/>
    </source>
</evidence>
<name>A0A518DVW8_9BACT</name>
<feature type="transmembrane region" description="Helical" evidence="14">
    <location>
        <begin position="405"/>
        <end position="423"/>
    </location>
</feature>
<dbReference type="PANTHER" id="PTHR48086:SF3">
    <property type="entry name" value="SODIUM_PROLINE SYMPORTER"/>
    <property type="match status" value="1"/>
</dbReference>
<dbReference type="Proteomes" id="UP000317648">
    <property type="component" value="Chromosome"/>
</dbReference>
<feature type="transmembrane region" description="Helical" evidence="14">
    <location>
        <begin position="236"/>
        <end position="256"/>
    </location>
</feature>
<comment type="similarity">
    <text evidence="2 13">Belongs to the sodium:solute symporter (SSF) (TC 2.A.21) family.</text>
</comment>
<dbReference type="CDD" id="cd11475">
    <property type="entry name" value="SLC5sbd_PutP"/>
    <property type="match status" value="1"/>
</dbReference>
<feature type="transmembrane region" description="Helical" evidence="14">
    <location>
        <begin position="124"/>
        <end position="143"/>
    </location>
</feature>
<organism evidence="15 16">
    <name type="scientific">Lignipirellula cremea</name>
    <dbReference type="NCBI Taxonomy" id="2528010"/>
    <lineage>
        <taxon>Bacteria</taxon>
        <taxon>Pseudomonadati</taxon>
        <taxon>Planctomycetota</taxon>
        <taxon>Planctomycetia</taxon>
        <taxon>Pirellulales</taxon>
        <taxon>Pirellulaceae</taxon>
        <taxon>Lignipirellula</taxon>
    </lineage>
</organism>
<evidence type="ECO:0000256" key="14">
    <source>
        <dbReference type="RuleBase" id="RU366012"/>
    </source>
</evidence>
<feature type="transmembrane region" description="Helical" evidence="14">
    <location>
        <begin position="277"/>
        <end position="302"/>
    </location>
</feature>
<evidence type="ECO:0000256" key="3">
    <source>
        <dbReference type="ARBA" id="ARBA00022448"/>
    </source>
</evidence>
<dbReference type="AlphaFoldDB" id="A0A518DVW8"/>
<evidence type="ECO:0000256" key="2">
    <source>
        <dbReference type="ARBA" id="ARBA00006434"/>
    </source>
</evidence>
<dbReference type="GO" id="GO:0005886">
    <property type="term" value="C:plasma membrane"/>
    <property type="evidence" value="ECO:0007669"/>
    <property type="project" value="UniProtKB-SubCell"/>
</dbReference>
<protein>
    <recommendedName>
        <fullName evidence="14">Sodium/proline symporter</fullName>
    </recommendedName>
    <alternativeName>
        <fullName evidence="14">Proline permease</fullName>
    </alternativeName>
</protein>
<keyword evidence="11 14" id="KW-0739">Sodium transport</keyword>
<keyword evidence="10 14" id="KW-0472">Membrane</keyword>
<keyword evidence="3 14" id="KW-0813">Transport</keyword>
<comment type="subcellular location">
    <subcellularLocation>
        <location evidence="1 14">Cell membrane</location>
        <topology evidence="1 14">Multi-pass membrane protein</topology>
    </subcellularLocation>
</comment>
<evidence type="ECO:0000256" key="4">
    <source>
        <dbReference type="ARBA" id="ARBA00022475"/>
    </source>
</evidence>
<feature type="transmembrane region" description="Helical" evidence="14">
    <location>
        <begin position="374"/>
        <end position="393"/>
    </location>
</feature>
<dbReference type="InterPro" id="IPR050277">
    <property type="entry name" value="Sodium:Solute_Symporter"/>
</dbReference>
<keyword evidence="7 14" id="KW-1133">Transmembrane helix</keyword>
<keyword evidence="5 14" id="KW-0812">Transmembrane</keyword>
<keyword evidence="4 14" id="KW-1003">Cell membrane</keyword>
<feature type="transmembrane region" description="Helical" evidence="14">
    <location>
        <begin position="163"/>
        <end position="183"/>
    </location>
</feature>
<evidence type="ECO:0000256" key="5">
    <source>
        <dbReference type="ARBA" id="ARBA00022692"/>
    </source>
</evidence>
<feature type="transmembrane region" description="Helical" evidence="14">
    <location>
        <begin position="322"/>
        <end position="343"/>
    </location>
</feature>
<evidence type="ECO:0000256" key="12">
    <source>
        <dbReference type="ARBA" id="ARBA00033708"/>
    </source>
</evidence>
<evidence type="ECO:0000256" key="10">
    <source>
        <dbReference type="ARBA" id="ARBA00023136"/>
    </source>
</evidence>
<reference evidence="15 16" key="1">
    <citation type="submission" date="2019-02" db="EMBL/GenBank/DDBJ databases">
        <title>Deep-cultivation of Planctomycetes and their phenomic and genomic characterization uncovers novel biology.</title>
        <authorList>
            <person name="Wiegand S."/>
            <person name="Jogler M."/>
            <person name="Boedeker C."/>
            <person name="Pinto D."/>
            <person name="Vollmers J."/>
            <person name="Rivas-Marin E."/>
            <person name="Kohn T."/>
            <person name="Peeters S.H."/>
            <person name="Heuer A."/>
            <person name="Rast P."/>
            <person name="Oberbeckmann S."/>
            <person name="Bunk B."/>
            <person name="Jeske O."/>
            <person name="Meyerdierks A."/>
            <person name="Storesund J.E."/>
            <person name="Kallscheuer N."/>
            <person name="Luecker S."/>
            <person name="Lage O.M."/>
            <person name="Pohl T."/>
            <person name="Merkel B.J."/>
            <person name="Hornburger P."/>
            <person name="Mueller R.-W."/>
            <person name="Bruemmer F."/>
            <person name="Labrenz M."/>
            <person name="Spormann A.M."/>
            <person name="Op den Camp H."/>
            <person name="Overmann J."/>
            <person name="Amann R."/>
            <person name="Jetten M.S.M."/>
            <person name="Mascher T."/>
            <person name="Medema M.H."/>
            <person name="Devos D.P."/>
            <person name="Kaster A.-K."/>
            <person name="Ovreas L."/>
            <person name="Rohde M."/>
            <person name="Galperin M.Y."/>
            <person name="Jogler C."/>
        </authorList>
    </citation>
    <scope>NUCLEOTIDE SEQUENCE [LARGE SCALE GENOMIC DNA]</scope>
    <source>
        <strain evidence="15 16">Pla85_3_4</strain>
    </source>
</reference>
<proteinExistence type="inferred from homology"/>
<evidence type="ECO:0000313" key="15">
    <source>
        <dbReference type="EMBL" id="QDU95978.1"/>
    </source>
</evidence>
<dbReference type="PROSITE" id="PS50283">
    <property type="entry name" value="NA_SOLUT_SYMP_3"/>
    <property type="match status" value="1"/>
</dbReference>
<dbReference type="GO" id="GO:0015824">
    <property type="term" value="P:proline transport"/>
    <property type="evidence" value="ECO:0007669"/>
    <property type="project" value="UniProtKB-UniRule"/>
</dbReference>
<dbReference type="KEGG" id="lcre:Pla8534_37970"/>
<feature type="transmembrane region" description="Helical" evidence="14">
    <location>
        <begin position="6"/>
        <end position="23"/>
    </location>
</feature>
<evidence type="ECO:0000256" key="6">
    <source>
        <dbReference type="ARBA" id="ARBA00022847"/>
    </source>
</evidence>
<evidence type="ECO:0000256" key="1">
    <source>
        <dbReference type="ARBA" id="ARBA00004651"/>
    </source>
</evidence>
<comment type="catalytic activity">
    <reaction evidence="12">
        <text>L-proline(in) + Na(+)(in) = L-proline(out) + Na(+)(out)</text>
        <dbReference type="Rhea" id="RHEA:28967"/>
        <dbReference type="ChEBI" id="CHEBI:29101"/>
        <dbReference type="ChEBI" id="CHEBI:60039"/>
    </reaction>
</comment>
<evidence type="ECO:0000256" key="7">
    <source>
        <dbReference type="ARBA" id="ARBA00022989"/>
    </source>
</evidence>
<dbReference type="NCBIfam" id="TIGR00813">
    <property type="entry name" value="sss"/>
    <property type="match status" value="1"/>
</dbReference>
<evidence type="ECO:0000256" key="8">
    <source>
        <dbReference type="ARBA" id="ARBA00023053"/>
    </source>
</evidence>
<gene>
    <name evidence="15" type="primary">putP_3</name>
    <name evidence="15" type="ORF">Pla8534_37970</name>
</gene>
<keyword evidence="8 14" id="KW-0915">Sodium</keyword>
<feature type="transmembrane region" description="Helical" evidence="14">
    <location>
        <begin position="195"/>
        <end position="216"/>
    </location>
</feature>
<dbReference type="OrthoDB" id="9810181at2"/>
<feature type="transmembrane region" description="Helical" evidence="14">
    <location>
        <begin position="75"/>
        <end position="95"/>
    </location>
</feature>